<feature type="transmembrane region" description="Helical" evidence="1">
    <location>
        <begin position="135"/>
        <end position="162"/>
    </location>
</feature>
<protein>
    <submittedName>
        <fullName evidence="2">Putative membrane protein</fullName>
    </submittedName>
</protein>
<accession>A0A0S4M179</accession>
<dbReference type="OrthoDB" id="9876582at2"/>
<dbReference type="Proteomes" id="UP000198651">
    <property type="component" value="Chromosome I"/>
</dbReference>
<evidence type="ECO:0000256" key="1">
    <source>
        <dbReference type="SAM" id="Phobius"/>
    </source>
</evidence>
<evidence type="ECO:0000313" key="2">
    <source>
        <dbReference type="EMBL" id="CUT17539.1"/>
    </source>
</evidence>
<keyword evidence="1" id="KW-0812">Transmembrane</keyword>
<keyword evidence="3" id="KW-1185">Reference proteome</keyword>
<feature type="transmembrane region" description="Helical" evidence="1">
    <location>
        <begin position="94"/>
        <end position="115"/>
    </location>
</feature>
<sequence>MQVGGAGASGSWECSCDVCLGYSGEIAPHRADHVHEICTALFTDDSESIVPDAYASTLRQSNSQYLEEVRGAENLEFIDGEIILSNPVSCSEKFMIAFAVLLVLLIVAFVVSAIATYKGAVIPGINMETMVNVVMLVGIGLSIVSFGYSLLWLGCLVGYAAVSKARKREDVLSTAKSRLKNAARIQKRIDVSLDICFEVLQSHASYLKLAVAESDRLKARPLLALLGRHLCVSTLYRELNLGVEAMNSEIERLREFNERKKEESIVLVGINSELSDENDALLCRLLSRE</sequence>
<dbReference type="RefSeq" id="WP_092342961.1">
    <property type="nucleotide sequence ID" value="NZ_FLSL01000094.1"/>
</dbReference>
<proteinExistence type="predicted"/>
<evidence type="ECO:0000313" key="3">
    <source>
        <dbReference type="Proteomes" id="UP000198651"/>
    </source>
</evidence>
<name>A0A0S4M179_9BURK</name>
<gene>
    <name evidence="2" type="ORF">Ark11_0704</name>
</gene>
<organism evidence="2 3">
    <name type="scientific">Candidatus Ichthyocystis hellenicum</name>
    <dbReference type="NCBI Taxonomy" id="1561003"/>
    <lineage>
        <taxon>Bacteria</taxon>
        <taxon>Pseudomonadati</taxon>
        <taxon>Pseudomonadota</taxon>
        <taxon>Betaproteobacteria</taxon>
        <taxon>Burkholderiales</taxon>
        <taxon>Candidatus Ichthyocystis</taxon>
    </lineage>
</organism>
<dbReference type="EMBL" id="LN906597">
    <property type="protein sequence ID" value="CUT17539.1"/>
    <property type="molecule type" value="Genomic_DNA"/>
</dbReference>
<keyword evidence="1" id="KW-0472">Membrane</keyword>
<reference evidence="3" key="1">
    <citation type="submission" date="2015-11" db="EMBL/GenBank/DDBJ databases">
        <authorList>
            <person name="Seth-Smith H.M.B."/>
        </authorList>
    </citation>
    <scope>NUCLEOTIDE SEQUENCE [LARGE SCALE GENOMIC DNA]</scope>
    <source>
        <strain evidence="3">2013Ark11</strain>
    </source>
</reference>
<keyword evidence="1" id="KW-1133">Transmembrane helix</keyword>
<dbReference type="AlphaFoldDB" id="A0A0S4M179"/>